<keyword evidence="1" id="KW-0472">Membrane</keyword>
<dbReference type="InterPro" id="IPR026870">
    <property type="entry name" value="Zinc_ribbon_dom"/>
</dbReference>
<dbReference type="AlphaFoldDB" id="A0A2H0WU10"/>
<dbReference type="EMBL" id="PEZG01000080">
    <property type="protein sequence ID" value="PIS15428.1"/>
    <property type="molecule type" value="Genomic_DNA"/>
</dbReference>
<comment type="caution">
    <text evidence="3">The sequence shown here is derived from an EMBL/GenBank/DDBJ whole genome shotgun (WGS) entry which is preliminary data.</text>
</comment>
<evidence type="ECO:0000259" key="2">
    <source>
        <dbReference type="Pfam" id="PF13240"/>
    </source>
</evidence>
<proteinExistence type="predicted"/>
<gene>
    <name evidence="3" type="ORF">COT62_03695</name>
</gene>
<accession>A0A2H0WU10</accession>
<feature type="non-terminal residue" evidence="3">
    <location>
        <position position="112"/>
    </location>
</feature>
<dbReference type="Proteomes" id="UP000231198">
    <property type="component" value="Unassembled WGS sequence"/>
</dbReference>
<feature type="transmembrane region" description="Helical" evidence="1">
    <location>
        <begin position="88"/>
        <end position="110"/>
    </location>
</feature>
<evidence type="ECO:0000256" key="1">
    <source>
        <dbReference type="SAM" id="Phobius"/>
    </source>
</evidence>
<keyword evidence="1" id="KW-1133">Transmembrane helix</keyword>
<reference evidence="4" key="1">
    <citation type="submission" date="2017-09" db="EMBL/GenBank/DDBJ databases">
        <title>Depth-based differentiation of microbial function through sediment-hosted aquifers and enrichment of novel symbionts in the deep terrestrial subsurface.</title>
        <authorList>
            <person name="Probst A.J."/>
            <person name="Ladd B."/>
            <person name="Jarett J.K."/>
            <person name="Geller-Mcgrath D.E."/>
            <person name="Sieber C.M.K."/>
            <person name="Emerson J.B."/>
            <person name="Anantharaman K."/>
            <person name="Thomas B.C."/>
            <person name="Malmstrom R."/>
            <person name="Stieglmeier M."/>
            <person name="Klingl A."/>
            <person name="Woyke T."/>
            <person name="Ryan C.M."/>
            <person name="Banfield J.F."/>
        </authorList>
    </citation>
    <scope>NUCLEOTIDE SEQUENCE [LARGE SCALE GENOMIC DNA]</scope>
</reference>
<feature type="transmembrane region" description="Helical" evidence="1">
    <location>
        <begin position="54"/>
        <end position="76"/>
    </location>
</feature>
<evidence type="ECO:0000313" key="3">
    <source>
        <dbReference type="EMBL" id="PIS15428.1"/>
    </source>
</evidence>
<keyword evidence="1" id="KW-0812">Transmembrane</keyword>
<protein>
    <recommendedName>
        <fullName evidence="2">Zinc-ribbon domain-containing protein</fullName>
    </recommendedName>
</protein>
<name>A0A2H0WU10_9BACT</name>
<organism evidence="3 4">
    <name type="scientific">Candidatus Roizmanbacteria bacterium CG09_land_8_20_14_0_10_41_9</name>
    <dbReference type="NCBI Taxonomy" id="1974850"/>
    <lineage>
        <taxon>Bacteria</taxon>
        <taxon>Candidatus Roizmaniibacteriota</taxon>
    </lineage>
</organism>
<dbReference type="Pfam" id="PF13240">
    <property type="entry name" value="Zn_Ribbon_1"/>
    <property type="match status" value="1"/>
</dbReference>
<feature type="domain" description="Zinc-ribbon" evidence="2">
    <location>
        <begin position="2"/>
        <end position="24"/>
    </location>
</feature>
<sequence length="112" mass="12057">MYCKYCGKPIEENTVYCSTCGKPVDAKVVKTKDSPDPPVEVSFKAKFSLFELSIAKLLGFILILSAVAVIGGPLLSGVSLSNAMQPPFLLIPIVFFFGLYVVISSSYNVALT</sequence>
<evidence type="ECO:0000313" key="4">
    <source>
        <dbReference type="Proteomes" id="UP000231198"/>
    </source>
</evidence>